<dbReference type="PANTHER" id="PTHR43143:SF1">
    <property type="entry name" value="SERINE_THREONINE-PROTEIN PHOSPHATASE CPPED1"/>
    <property type="match status" value="1"/>
</dbReference>
<dbReference type="GO" id="GO:0016787">
    <property type="term" value="F:hydrolase activity"/>
    <property type="evidence" value="ECO:0007669"/>
    <property type="project" value="InterPro"/>
</dbReference>
<feature type="domain" description="Calcineurin-like phosphoesterase C-terminal" evidence="3">
    <location>
        <begin position="318"/>
        <end position="485"/>
    </location>
</feature>
<evidence type="ECO:0000313" key="7">
    <source>
        <dbReference type="Proteomes" id="UP000184384"/>
    </source>
</evidence>
<evidence type="ECO:0000313" key="6">
    <source>
        <dbReference type="EMBL" id="SHG35709.1"/>
    </source>
</evidence>
<dbReference type="InterPro" id="IPR032285">
    <property type="entry name" value="Metallophos_N"/>
</dbReference>
<reference evidence="6" key="2">
    <citation type="submission" date="2016-11" db="EMBL/GenBank/DDBJ databases">
        <authorList>
            <person name="Jaros S."/>
            <person name="Januszkiewicz K."/>
            <person name="Wedrychowicz H."/>
        </authorList>
    </citation>
    <scope>NUCLEOTIDE SEQUENCE [LARGE SCALE GENOMIC DNA]</scope>
    <source>
        <strain evidence="6">DSM 19729</strain>
    </source>
</reference>
<evidence type="ECO:0000313" key="8">
    <source>
        <dbReference type="Proteomes" id="UP000237771"/>
    </source>
</evidence>
<dbReference type="Pfam" id="PF16370">
    <property type="entry name" value="MetallophosC"/>
    <property type="match status" value="1"/>
</dbReference>
<name>A0A1M5J5Z9_9FLAO</name>
<dbReference type="Pfam" id="PF16371">
    <property type="entry name" value="MetallophosN"/>
    <property type="match status" value="1"/>
</dbReference>
<dbReference type="STRING" id="280093.SAMN05443373_101535"/>
<dbReference type="InterPro" id="IPR032288">
    <property type="entry name" value="Metallophos_C"/>
</dbReference>
<protein>
    <submittedName>
        <fullName evidence="6">3',5'-cyclic AMP phosphodiesterase CpdA</fullName>
    </submittedName>
</protein>
<dbReference type="SUPFAM" id="SSF56300">
    <property type="entry name" value="Metallo-dependent phosphatases"/>
    <property type="match status" value="1"/>
</dbReference>
<proteinExistence type="predicted"/>
<dbReference type="EMBL" id="FQWO01000001">
    <property type="protein sequence ID" value="SHG35709.1"/>
    <property type="molecule type" value="Genomic_DNA"/>
</dbReference>
<reference evidence="7" key="1">
    <citation type="submission" date="2016-11" db="EMBL/GenBank/DDBJ databases">
        <authorList>
            <person name="Varghese N."/>
            <person name="Submissions S."/>
        </authorList>
    </citation>
    <scope>NUCLEOTIDE SEQUENCE [LARGE SCALE GENOMIC DNA]</scope>
    <source>
        <strain evidence="7">DSM 19729</strain>
    </source>
</reference>
<dbReference type="Gene3D" id="2.60.40.10">
    <property type="entry name" value="Immunoglobulins"/>
    <property type="match status" value="1"/>
</dbReference>
<dbReference type="Gene3D" id="3.60.21.10">
    <property type="match status" value="1"/>
</dbReference>
<dbReference type="RefSeq" id="WP_072939410.1">
    <property type="nucleotide sequence ID" value="NZ_FQWO01000001.1"/>
</dbReference>
<dbReference type="InterPro" id="IPR051918">
    <property type="entry name" value="STPP_CPPED1"/>
</dbReference>
<keyword evidence="1" id="KW-0732">Signal</keyword>
<evidence type="ECO:0000313" key="5">
    <source>
        <dbReference type="EMBL" id="PRZ28242.1"/>
    </source>
</evidence>
<reference evidence="5 8" key="3">
    <citation type="submission" date="2018-03" db="EMBL/GenBank/DDBJ databases">
        <title>Genomic Encyclopedia of Archaeal and Bacterial Type Strains, Phase II (KMG-II): from individual species to whole genera.</title>
        <authorList>
            <person name="Goeker M."/>
        </authorList>
    </citation>
    <scope>NUCLEOTIDE SEQUENCE [LARGE SCALE GENOMIC DNA]</scope>
    <source>
        <strain evidence="5 8">DSM 17797</strain>
    </source>
</reference>
<dbReference type="InterPro" id="IPR004843">
    <property type="entry name" value="Calcineurin-like_PHP"/>
</dbReference>
<dbReference type="Proteomes" id="UP000237771">
    <property type="component" value="Unassembled WGS sequence"/>
</dbReference>
<dbReference type="InterPro" id="IPR029052">
    <property type="entry name" value="Metallo-depent_PP-like"/>
</dbReference>
<feature type="domain" description="Calcineurin-like phosphoesterase N-terminal" evidence="4">
    <location>
        <begin position="41"/>
        <end position="113"/>
    </location>
</feature>
<evidence type="ECO:0000256" key="1">
    <source>
        <dbReference type="SAM" id="SignalP"/>
    </source>
</evidence>
<dbReference type="InterPro" id="IPR013783">
    <property type="entry name" value="Ig-like_fold"/>
</dbReference>
<dbReference type="Pfam" id="PF00149">
    <property type="entry name" value="Metallophos"/>
    <property type="match status" value="1"/>
</dbReference>
<evidence type="ECO:0000259" key="3">
    <source>
        <dbReference type="Pfam" id="PF16370"/>
    </source>
</evidence>
<dbReference type="EMBL" id="PVUB01000001">
    <property type="protein sequence ID" value="PRZ28242.1"/>
    <property type="molecule type" value="Genomic_DNA"/>
</dbReference>
<gene>
    <name evidence="5" type="ORF">BC624_101535</name>
    <name evidence="6" type="ORF">SAMN05443373_101535</name>
</gene>
<dbReference type="PANTHER" id="PTHR43143">
    <property type="entry name" value="METALLOPHOSPHOESTERASE, CALCINEURIN SUPERFAMILY"/>
    <property type="match status" value="1"/>
</dbReference>
<evidence type="ECO:0000259" key="2">
    <source>
        <dbReference type="Pfam" id="PF00149"/>
    </source>
</evidence>
<accession>A0A1M5J5Z9</accession>
<keyword evidence="8" id="KW-1185">Reference proteome</keyword>
<organism evidence="6 7">
    <name type="scientific">Flavobacterium granuli</name>
    <dbReference type="NCBI Taxonomy" id="280093"/>
    <lineage>
        <taxon>Bacteria</taxon>
        <taxon>Pseudomonadati</taxon>
        <taxon>Bacteroidota</taxon>
        <taxon>Flavobacteriia</taxon>
        <taxon>Flavobacteriales</taxon>
        <taxon>Flavobacteriaceae</taxon>
        <taxon>Flavobacterium</taxon>
    </lineage>
</organism>
<feature type="chain" id="PRO_5013223083" evidence="1">
    <location>
        <begin position="20"/>
        <end position="501"/>
    </location>
</feature>
<evidence type="ECO:0000259" key="4">
    <source>
        <dbReference type="Pfam" id="PF16371"/>
    </source>
</evidence>
<feature type="signal peptide" evidence="1">
    <location>
        <begin position="1"/>
        <end position="19"/>
    </location>
</feature>
<dbReference type="Proteomes" id="UP000184384">
    <property type="component" value="Unassembled WGS sequence"/>
</dbReference>
<dbReference type="AlphaFoldDB" id="A0A1M5J5Z9"/>
<sequence>MYKIVLNFALLLSCTFTFSQSQSKVSGVVFVDGNKNSIQDKGEQALPNVLISNGKDFVKTDKEGRYSIKKVDGNTVFLIKPADYISPVNKQNSVLFYVPFDQVKQVDTYNFPLIPHQEKKDLKIALLGDTQVDVMDDVYHVGKLVTEELIDKDLDFIVPLGDLSFDNLNIFKPLSETLGLIGAPVFYTIGNHDLNFKQTAFMDRDKSFERIFGPSYYAFEYGKQLFLVLNNIYPINEKDYKGRLDEMQLEFVKHLIELEKDNFDSINIFMHIPLEEMEDRDEIITILKPFKNVFIGAGHTHTQYHKYFEREKQPPVHELVAGAVCGAWWQGPHDIDQIPFSLMYDGTPKGYWFLRMNENTYKLDYKVSGAAENKQMDITLPQENEWDTTLNFLNDNFIYANVFAADESTKVSISFDGGEWIDMIKFEGISPRLQKLYFLQSLGRFDSLNISRISKPETISNHLWRIMKPIGLLPGAHSVKIKAISKKLNFEAFGNTVLWVK</sequence>
<dbReference type="OrthoDB" id="1776264at2"/>
<feature type="domain" description="Calcineurin-like phosphoesterase" evidence="2">
    <location>
        <begin position="122"/>
        <end position="302"/>
    </location>
</feature>